<dbReference type="InterPro" id="IPR048015">
    <property type="entry name" value="NTP-PPase_MazG-like_N"/>
</dbReference>
<dbReference type="Gene3D" id="1.10.287.1080">
    <property type="entry name" value="MazG-like"/>
    <property type="match status" value="2"/>
</dbReference>
<dbReference type="FunFam" id="1.10.287.1080:FF:000001">
    <property type="entry name" value="Nucleoside triphosphate pyrophosphohydrolase"/>
    <property type="match status" value="1"/>
</dbReference>
<dbReference type="GO" id="GO:0006203">
    <property type="term" value="P:dGTP catabolic process"/>
    <property type="evidence" value="ECO:0007669"/>
    <property type="project" value="TreeGrafter"/>
</dbReference>
<dbReference type="GO" id="GO:0006950">
    <property type="term" value="P:response to stress"/>
    <property type="evidence" value="ECO:0007669"/>
    <property type="project" value="UniProtKB-ARBA"/>
</dbReference>
<dbReference type="GO" id="GO:0046047">
    <property type="term" value="P:TTP catabolic process"/>
    <property type="evidence" value="ECO:0007669"/>
    <property type="project" value="TreeGrafter"/>
</dbReference>
<dbReference type="NCBIfam" id="NF007113">
    <property type="entry name" value="PRK09562.1"/>
    <property type="match status" value="1"/>
</dbReference>
<comment type="catalytic activity">
    <reaction evidence="1">
        <text>ATP + H2O = AMP + diphosphate + H(+)</text>
        <dbReference type="Rhea" id="RHEA:14245"/>
        <dbReference type="ChEBI" id="CHEBI:15377"/>
        <dbReference type="ChEBI" id="CHEBI:15378"/>
        <dbReference type="ChEBI" id="CHEBI:30616"/>
        <dbReference type="ChEBI" id="CHEBI:33019"/>
        <dbReference type="ChEBI" id="CHEBI:456215"/>
        <dbReference type="EC" id="3.6.1.8"/>
    </reaction>
</comment>
<comment type="similarity">
    <text evidence="2">Belongs to the nucleoside triphosphate pyrophosphohydrolase family.</text>
</comment>
<accession>A0A6S6U5H3</accession>
<sequence>MDVRLKAFERLLNIMDELREKCPWDKKQTLESLSLLTIEETYELVDAIHEGDMEELKGEIGDLMLHLVFYSKIASEKKSFDITDVLNGVCDKLVHRHPHIYGDVVAEDEEAVLKNWEQLKLQEKGKTSILQGVPKSLPSMVKAYRIQEKVKQVGFQWEEIEDVWDKVEEELGELQVTIDDRESSERIADEFGDVVFALINYARYLKIDPEAALEKTNKKFMRRFKYIEDHATKPLTELSLDEMDELWDEAKGLEKEQ</sequence>
<dbReference type="InterPro" id="IPR004518">
    <property type="entry name" value="MazG-like_dom"/>
</dbReference>
<dbReference type="InterPro" id="IPR011551">
    <property type="entry name" value="NTP_PyrPHydrolase_MazG"/>
</dbReference>
<dbReference type="SUPFAM" id="SSF101386">
    <property type="entry name" value="all-alpha NTP pyrophosphatases"/>
    <property type="match status" value="2"/>
</dbReference>
<evidence type="ECO:0000256" key="1">
    <source>
        <dbReference type="ARBA" id="ARBA00052141"/>
    </source>
</evidence>
<proteinExistence type="inferred from homology"/>
<dbReference type="Pfam" id="PF03819">
    <property type="entry name" value="MazG"/>
    <property type="match status" value="2"/>
</dbReference>
<protein>
    <recommendedName>
        <fullName evidence="4">Nucleoside triphosphate pyrophosphohydrolase</fullName>
        <ecNumber evidence="3">3.6.1.8</ecNumber>
    </recommendedName>
</protein>
<dbReference type="NCBIfam" id="TIGR00444">
    <property type="entry name" value="mazG"/>
    <property type="match status" value="1"/>
</dbReference>
<dbReference type="CDD" id="cd11529">
    <property type="entry name" value="NTP-PPase_MazG_Cterm"/>
    <property type="match status" value="1"/>
</dbReference>
<name>A0A6S6U5H3_9BACT</name>
<feature type="domain" description="NTP pyrophosphohydrolase MazG-like" evidence="5">
    <location>
        <begin position="28"/>
        <end position="100"/>
    </location>
</feature>
<evidence type="ECO:0000256" key="2">
    <source>
        <dbReference type="ARBA" id="ARBA00061115"/>
    </source>
</evidence>
<evidence type="ECO:0000313" key="6">
    <source>
        <dbReference type="EMBL" id="CAA6828266.1"/>
    </source>
</evidence>
<reference evidence="6" key="1">
    <citation type="submission" date="2020-01" db="EMBL/GenBank/DDBJ databases">
        <authorList>
            <person name="Meier V. D."/>
            <person name="Meier V D."/>
        </authorList>
    </citation>
    <scope>NUCLEOTIDE SEQUENCE</scope>
    <source>
        <strain evidence="6">HLG_WM_MAG_10</strain>
    </source>
</reference>
<dbReference type="InterPro" id="IPR048011">
    <property type="entry name" value="NTP-PPase_MazG-like_C"/>
</dbReference>
<dbReference type="GO" id="GO:0046061">
    <property type="term" value="P:dATP catabolic process"/>
    <property type="evidence" value="ECO:0007669"/>
    <property type="project" value="TreeGrafter"/>
</dbReference>
<evidence type="ECO:0000256" key="4">
    <source>
        <dbReference type="ARBA" id="ARBA00074799"/>
    </source>
</evidence>
<evidence type="ECO:0000259" key="5">
    <source>
        <dbReference type="Pfam" id="PF03819"/>
    </source>
</evidence>
<dbReference type="PANTHER" id="PTHR30522:SF0">
    <property type="entry name" value="NUCLEOSIDE TRIPHOSPHATE PYROPHOSPHOHYDROLASE"/>
    <property type="match status" value="1"/>
</dbReference>
<dbReference type="GO" id="GO:0046081">
    <property type="term" value="P:dUTP catabolic process"/>
    <property type="evidence" value="ECO:0007669"/>
    <property type="project" value="TreeGrafter"/>
</dbReference>
<dbReference type="EC" id="3.6.1.8" evidence="3"/>
<dbReference type="GO" id="GO:0047693">
    <property type="term" value="F:ATP diphosphatase activity"/>
    <property type="evidence" value="ECO:0007669"/>
    <property type="project" value="UniProtKB-EC"/>
</dbReference>
<dbReference type="GO" id="GO:0046076">
    <property type="term" value="P:dTTP catabolic process"/>
    <property type="evidence" value="ECO:0007669"/>
    <property type="project" value="TreeGrafter"/>
</dbReference>
<feature type="domain" description="NTP pyrophosphohydrolase MazG-like" evidence="5">
    <location>
        <begin position="166"/>
        <end position="225"/>
    </location>
</feature>
<dbReference type="CDD" id="cd11528">
    <property type="entry name" value="NTP-PPase_MazG_Nterm"/>
    <property type="match status" value="1"/>
</dbReference>
<dbReference type="EMBL" id="CACVAQ010000425">
    <property type="protein sequence ID" value="CAA6828266.1"/>
    <property type="molecule type" value="Genomic_DNA"/>
</dbReference>
<gene>
    <name evidence="6" type="ORF">HELGO_WM22397</name>
</gene>
<dbReference type="PANTHER" id="PTHR30522">
    <property type="entry name" value="NUCLEOSIDE TRIPHOSPHATE PYROPHOSPHOHYDROLASE"/>
    <property type="match status" value="1"/>
</dbReference>
<keyword evidence="6" id="KW-0378">Hydrolase</keyword>
<evidence type="ECO:0000256" key="3">
    <source>
        <dbReference type="ARBA" id="ARBA00066372"/>
    </source>
</evidence>
<dbReference type="FunFam" id="1.10.287.1080:FF:000003">
    <property type="entry name" value="Nucleoside triphosphate pyrophosphohydrolase"/>
    <property type="match status" value="1"/>
</dbReference>
<organism evidence="6">
    <name type="scientific">uncultured Aureispira sp</name>
    <dbReference type="NCBI Taxonomy" id="1331704"/>
    <lineage>
        <taxon>Bacteria</taxon>
        <taxon>Pseudomonadati</taxon>
        <taxon>Bacteroidota</taxon>
        <taxon>Saprospiria</taxon>
        <taxon>Saprospirales</taxon>
        <taxon>Saprospiraceae</taxon>
        <taxon>Aureispira</taxon>
        <taxon>environmental samples</taxon>
    </lineage>
</organism>
<dbReference type="AlphaFoldDB" id="A0A6S6U5H3"/>
<dbReference type="GO" id="GO:0046052">
    <property type="term" value="P:UTP catabolic process"/>
    <property type="evidence" value="ECO:0007669"/>
    <property type="project" value="TreeGrafter"/>
</dbReference>